<reference evidence="1 2" key="1">
    <citation type="journal article" date="2018" name="Sci. Rep.">
        <title>Genomic signatures of local adaptation to the degree of environmental predictability in rotifers.</title>
        <authorList>
            <person name="Franch-Gras L."/>
            <person name="Hahn C."/>
            <person name="Garcia-Roger E.M."/>
            <person name="Carmona M.J."/>
            <person name="Serra M."/>
            <person name="Gomez A."/>
        </authorList>
    </citation>
    <scope>NUCLEOTIDE SEQUENCE [LARGE SCALE GENOMIC DNA]</scope>
    <source>
        <strain evidence="1">HYR1</strain>
    </source>
</reference>
<protein>
    <submittedName>
        <fullName evidence="1">Uncharacterized protein</fullName>
    </submittedName>
</protein>
<keyword evidence="2" id="KW-1185">Reference proteome</keyword>
<evidence type="ECO:0000313" key="2">
    <source>
        <dbReference type="Proteomes" id="UP000276133"/>
    </source>
</evidence>
<accession>A0A3M7R9Y7</accession>
<comment type="caution">
    <text evidence="1">The sequence shown here is derived from an EMBL/GenBank/DDBJ whole genome shotgun (WGS) entry which is preliminary data.</text>
</comment>
<evidence type="ECO:0000313" key="1">
    <source>
        <dbReference type="EMBL" id="RNA20075.1"/>
    </source>
</evidence>
<sequence>MFYINLQISFKFRKNRRFKKITKTYNVQNIFKLVNAHLESSALNNQSKLNLIDSISENKNIAMKNDDTLITTKHF</sequence>
<dbReference type="EMBL" id="REGN01003924">
    <property type="protein sequence ID" value="RNA20075.1"/>
    <property type="molecule type" value="Genomic_DNA"/>
</dbReference>
<proteinExistence type="predicted"/>
<dbReference type="AlphaFoldDB" id="A0A3M7R9Y7"/>
<name>A0A3M7R9Y7_BRAPC</name>
<dbReference type="Proteomes" id="UP000276133">
    <property type="component" value="Unassembled WGS sequence"/>
</dbReference>
<organism evidence="1 2">
    <name type="scientific">Brachionus plicatilis</name>
    <name type="common">Marine rotifer</name>
    <name type="synonym">Brachionus muelleri</name>
    <dbReference type="NCBI Taxonomy" id="10195"/>
    <lineage>
        <taxon>Eukaryota</taxon>
        <taxon>Metazoa</taxon>
        <taxon>Spiralia</taxon>
        <taxon>Gnathifera</taxon>
        <taxon>Rotifera</taxon>
        <taxon>Eurotatoria</taxon>
        <taxon>Monogononta</taxon>
        <taxon>Pseudotrocha</taxon>
        <taxon>Ploima</taxon>
        <taxon>Brachionidae</taxon>
        <taxon>Brachionus</taxon>
    </lineage>
</organism>
<gene>
    <name evidence="1" type="ORF">BpHYR1_036078</name>
</gene>